<name>A0ABP0HT55_9DINO</name>
<evidence type="ECO:0000313" key="2">
    <source>
        <dbReference type="Proteomes" id="UP001642464"/>
    </source>
</evidence>
<accession>A0ABP0HT55</accession>
<protein>
    <submittedName>
        <fullName evidence="1">Uncharacterized protein</fullName>
    </submittedName>
</protein>
<organism evidence="1 2">
    <name type="scientific">Durusdinium trenchii</name>
    <dbReference type="NCBI Taxonomy" id="1381693"/>
    <lineage>
        <taxon>Eukaryota</taxon>
        <taxon>Sar</taxon>
        <taxon>Alveolata</taxon>
        <taxon>Dinophyceae</taxon>
        <taxon>Suessiales</taxon>
        <taxon>Symbiodiniaceae</taxon>
        <taxon>Durusdinium</taxon>
    </lineage>
</organism>
<evidence type="ECO:0000313" key="1">
    <source>
        <dbReference type="EMBL" id="CAK8993386.1"/>
    </source>
</evidence>
<dbReference type="InterPro" id="IPR029058">
    <property type="entry name" value="AB_hydrolase_fold"/>
</dbReference>
<comment type="caution">
    <text evidence="1">The sequence shown here is derived from an EMBL/GenBank/DDBJ whole genome shotgun (WGS) entry which is preliminary data.</text>
</comment>
<gene>
    <name evidence="1" type="ORF">SCF082_LOCUS3484</name>
</gene>
<sequence>MPLVQTKWQNPTCKPGFGMNYCCAAEFLFKFFSGNFGRKTKSFAWETYMWLSCFVMGKMKGVSSFAAVGFCWGTYGAMKCAAYPDAWARREVPWAEFKCCAGFHPSTEGFCKNTGEDDLEVCRSIKCPQLMIATKSESEKWRPNGEAHKACEMALPGKVTWHLQDNAILRRRISV</sequence>
<dbReference type="Proteomes" id="UP001642464">
    <property type="component" value="Unassembled WGS sequence"/>
</dbReference>
<keyword evidence="2" id="KW-1185">Reference proteome</keyword>
<dbReference type="Gene3D" id="3.40.50.1820">
    <property type="entry name" value="alpha/beta hydrolase"/>
    <property type="match status" value="1"/>
</dbReference>
<dbReference type="EMBL" id="CAXAMM010001769">
    <property type="protein sequence ID" value="CAK8993386.1"/>
    <property type="molecule type" value="Genomic_DNA"/>
</dbReference>
<reference evidence="1 2" key="1">
    <citation type="submission" date="2024-02" db="EMBL/GenBank/DDBJ databases">
        <authorList>
            <person name="Chen Y."/>
            <person name="Shah S."/>
            <person name="Dougan E. K."/>
            <person name="Thang M."/>
            <person name="Chan C."/>
        </authorList>
    </citation>
    <scope>NUCLEOTIDE SEQUENCE [LARGE SCALE GENOMIC DNA]</scope>
</reference>
<proteinExistence type="predicted"/>